<feature type="signal peptide" evidence="11">
    <location>
        <begin position="1"/>
        <end position="20"/>
    </location>
</feature>
<keyword evidence="3" id="KW-0813">Transport</keyword>
<dbReference type="RefSeq" id="WP_175220631.1">
    <property type="nucleotide sequence ID" value="NZ_CABWIL020000004.1"/>
</dbReference>
<evidence type="ECO:0000256" key="8">
    <source>
        <dbReference type="ARBA" id="ARBA00023114"/>
    </source>
</evidence>
<evidence type="ECO:0000259" key="12">
    <source>
        <dbReference type="Pfam" id="PF13609"/>
    </source>
</evidence>
<dbReference type="Pfam" id="PF13609">
    <property type="entry name" value="Porin_4"/>
    <property type="match status" value="1"/>
</dbReference>
<dbReference type="PANTHER" id="PTHR34501">
    <property type="entry name" value="PROTEIN YDDL-RELATED"/>
    <property type="match status" value="1"/>
</dbReference>
<evidence type="ECO:0000256" key="11">
    <source>
        <dbReference type="SAM" id="SignalP"/>
    </source>
</evidence>
<dbReference type="GO" id="GO:0015288">
    <property type="term" value="F:porin activity"/>
    <property type="evidence" value="ECO:0007669"/>
    <property type="project" value="UniProtKB-KW"/>
</dbReference>
<sequence>MRRHAITLVAVSVAAANAHAQSSITMFGFLDAGITYVSNQGGHSNTLLDTGVWAPSLFGLRGAEDLGGGTKAIFMLESQFDMANGSTIPSAGALFARQAWVGLSDPRLGDITAGNQHDFMWESLLFGGFHDQNAGFDGSLLYGGFYNFRQGPFSALGIPNNATGSSDFDRVAGSSRVSNSVKYKSPDFSGFTFGALYGFGQVAGDFSSSNSVSFGANYSRGPFAVGAAYTEVKYPQMNNGHDGIRNYGVGMHYNFAGIVLANVLYTNTKNTLTGARIDVGQIGANWFISNVWTLGANYEYMKGNETLLNNKAHQVTGALMYWFSKRTAVYLEGVYQHASGDNPDTGAWINGLFGPTAASSSHSQTIGRLGLTTAF</sequence>
<evidence type="ECO:0000256" key="9">
    <source>
        <dbReference type="ARBA" id="ARBA00023136"/>
    </source>
</evidence>
<dbReference type="InterPro" id="IPR023614">
    <property type="entry name" value="Porin_dom_sf"/>
</dbReference>
<dbReference type="EMBL" id="CABWIL020000004">
    <property type="protein sequence ID" value="CAB3961875.1"/>
    <property type="molecule type" value="Genomic_DNA"/>
</dbReference>
<comment type="subcellular location">
    <subcellularLocation>
        <location evidence="1">Cell outer membrane</location>
        <topology evidence="1">Multi-pass membrane protein</topology>
    </subcellularLocation>
</comment>
<dbReference type="SUPFAM" id="SSF56935">
    <property type="entry name" value="Porins"/>
    <property type="match status" value="1"/>
</dbReference>
<gene>
    <name evidence="13" type="ORF">BLA3211_01437</name>
</gene>
<dbReference type="GO" id="GO:0046930">
    <property type="term" value="C:pore complex"/>
    <property type="evidence" value="ECO:0007669"/>
    <property type="project" value="UniProtKB-KW"/>
</dbReference>
<reference evidence="13 14" key="1">
    <citation type="submission" date="2020-04" db="EMBL/GenBank/DDBJ databases">
        <authorList>
            <person name="Depoorter E."/>
        </authorList>
    </citation>
    <scope>NUCLEOTIDE SEQUENCE [LARGE SCALE GENOMIC DNA]</scope>
    <source>
        <strain evidence="13 14">BCC0217</strain>
    </source>
</reference>
<protein>
    <submittedName>
        <fullName evidence="13">Outer membrane porin</fullName>
    </submittedName>
</protein>
<name>A0A6J5IQ68_9BURK</name>
<feature type="chain" id="PRO_5027046797" evidence="11">
    <location>
        <begin position="21"/>
        <end position="375"/>
    </location>
</feature>
<keyword evidence="6 11" id="KW-0732">Signal</keyword>
<proteinExistence type="predicted"/>
<evidence type="ECO:0000256" key="10">
    <source>
        <dbReference type="ARBA" id="ARBA00023237"/>
    </source>
</evidence>
<dbReference type="PANTHER" id="PTHR34501:SF9">
    <property type="entry name" value="MAJOR OUTER MEMBRANE PROTEIN P.IA"/>
    <property type="match status" value="1"/>
</dbReference>
<dbReference type="InterPro" id="IPR033900">
    <property type="entry name" value="Gram_neg_porin_domain"/>
</dbReference>
<keyword evidence="4" id="KW-1134">Transmembrane beta strand</keyword>
<keyword evidence="8" id="KW-0626">Porin</keyword>
<evidence type="ECO:0000256" key="7">
    <source>
        <dbReference type="ARBA" id="ARBA00023065"/>
    </source>
</evidence>
<organism evidence="13 14">
    <name type="scientific">Burkholderia aenigmatica</name>
    <dbReference type="NCBI Taxonomy" id="2015348"/>
    <lineage>
        <taxon>Bacteria</taxon>
        <taxon>Pseudomonadati</taxon>
        <taxon>Pseudomonadota</taxon>
        <taxon>Betaproteobacteria</taxon>
        <taxon>Burkholderiales</taxon>
        <taxon>Burkholderiaceae</taxon>
        <taxon>Burkholderia</taxon>
        <taxon>Burkholderia cepacia complex</taxon>
    </lineage>
</organism>
<dbReference type="Proteomes" id="UP000494301">
    <property type="component" value="Unassembled WGS sequence"/>
</dbReference>
<dbReference type="GO" id="GO:0006811">
    <property type="term" value="P:monoatomic ion transport"/>
    <property type="evidence" value="ECO:0007669"/>
    <property type="project" value="UniProtKB-KW"/>
</dbReference>
<evidence type="ECO:0000256" key="5">
    <source>
        <dbReference type="ARBA" id="ARBA00022692"/>
    </source>
</evidence>
<keyword evidence="5" id="KW-0812">Transmembrane</keyword>
<keyword evidence="9" id="KW-0472">Membrane</keyword>
<keyword evidence="10" id="KW-0998">Cell outer membrane</keyword>
<dbReference type="InterPro" id="IPR050298">
    <property type="entry name" value="Gram-neg_bact_OMP"/>
</dbReference>
<evidence type="ECO:0000256" key="3">
    <source>
        <dbReference type="ARBA" id="ARBA00022448"/>
    </source>
</evidence>
<evidence type="ECO:0000313" key="13">
    <source>
        <dbReference type="EMBL" id="CAB3961875.1"/>
    </source>
</evidence>
<feature type="domain" description="Porin" evidence="12">
    <location>
        <begin position="8"/>
        <end position="340"/>
    </location>
</feature>
<comment type="subunit">
    <text evidence="2">Homotrimer.</text>
</comment>
<evidence type="ECO:0000256" key="1">
    <source>
        <dbReference type="ARBA" id="ARBA00004571"/>
    </source>
</evidence>
<keyword evidence="7" id="KW-0406">Ion transport</keyword>
<dbReference type="CDD" id="cd00342">
    <property type="entry name" value="gram_neg_porins"/>
    <property type="match status" value="1"/>
</dbReference>
<dbReference type="AlphaFoldDB" id="A0A6J5IQ68"/>
<dbReference type="Gene3D" id="2.40.160.10">
    <property type="entry name" value="Porin"/>
    <property type="match status" value="1"/>
</dbReference>
<evidence type="ECO:0000256" key="2">
    <source>
        <dbReference type="ARBA" id="ARBA00011233"/>
    </source>
</evidence>
<evidence type="ECO:0000313" key="14">
    <source>
        <dbReference type="Proteomes" id="UP000494301"/>
    </source>
</evidence>
<evidence type="ECO:0000256" key="4">
    <source>
        <dbReference type="ARBA" id="ARBA00022452"/>
    </source>
</evidence>
<dbReference type="GO" id="GO:0009279">
    <property type="term" value="C:cell outer membrane"/>
    <property type="evidence" value="ECO:0007669"/>
    <property type="project" value="UniProtKB-SubCell"/>
</dbReference>
<evidence type="ECO:0000256" key="6">
    <source>
        <dbReference type="ARBA" id="ARBA00022729"/>
    </source>
</evidence>
<accession>A0A6J5IQ68</accession>